<comment type="similarity">
    <text evidence="7">Belongs to the TRAFAC class myosin-kinesin ATPase superfamily. Kinesin family.</text>
</comment>
<dbReference type="PRINTS" id="PR00380">
    <property type="entry name" value="KINESINHEAVY"/>
</dbReference>
<dbReference type="GO" id="GO:0005524">
    <property type="term" value="F:ATP binding"/>
    <property type="evidence" value="ECO:0007669"/>
    <property type="project" value="UniProtKB-UniRule"/>
</dbReference>
<dbReference type="Proteomes" id="UP000036681">
    <property type="component" value="Unplaced"/>
</dbReference>
<accession>A0A9J2PTU1</accession>
<dbReference type="InterPro" id="IPR027640">
    <property type="entry name" value="Kinesin-like_fam"/>
</dbReference>
<keyword evidence="6" id="KW-0206">Cytoskeleton</keyword>
<evidence type="ECO:0000313" key="12">
    <source>
        <dbReference type="WBParaSite" id="ALUE_0001272401-mRNA-1"/>
    </source>
</evidence>
<dbReference type="WBParaSite" id="ALUE_0001272401-mRNA-1">
    <property type="protein sequence ID" value="ALUE_0001272401-mRNA-1"/>
    <property type="gene ID" value="ALUE_0001272401"/>
</dbReference>
<keyword evidence="3 7" id="KW-0067">ATP-binding</keyword>
<feature type="binding site" evidence="7">
    <location>
        <begin position="89"/>
        <end position="96"/>
    </location>
    <ligand>
        <name>ATP</name>
        <dbReference type="ChEBI" id="CHEBI:30616"/>
    </ligand>
</feature>
<feature type="compositionally biased region" description="Polar residues" evidence="9">
    <location>
        <begin position="496"/>
        <end position="506"/>
    </location>
</feature>
<feature type="region of interest" description="Disordered" evidence="9">
    <location>
        <begin position="971"/>
        <end position="1046"/>
    </location>
</feature>
<evidence type="ECO:0000256" key="6">
    <source>
        <dbReference type="ARBA" id="ARBA00023212"/>
    </source>
</evidence>
<evidence type="ECO:0000256" key="5">
    <source>
        <dbReference type="ARBA" id="ARBA00023175"/>
    </source>
</evidence>
<dbReference type="PANTHER" id="PTHR47968:SF75">
    <property type="entry name" value="CENTROMERE-ASSOCIATED PROTEIN E"/>
    <property type="match status" value="1"/>
</dbReference>
<sequence length="1046" mass="116367">MSVEGDGTTEDTIKVVIRLRPPIQKEIGLSTVWYVPSERTIQRRDGKEEYTFDRVYDGMSRTEDVYNESVIEVVKSAMAGYNGTVFAYGQTASGKTYTIFGDKHSDGVVQMAVDTIFSTIESGGSRRYLLRMSCVEIYNERVRDLLSDHNDLPILEMKGNVVISGIIEEVITDRTGVDTLIQAAFERRAVGETSLNERSSRSHAILRFVIESHDDDPQVGTASYIAYLNVVDLAGSENAEQTGTEELRLREGSNVNRSLFTLSRVISQLTTKNSYVSFRDSKLTRLLKTSLGGNSKTLIICTASPVALTETSQALKFASRAKFVKNKPVKNKVTEDALLSKYLRTIEELRRQLEENQKTDDYERDLEAQNEQLSAEVRRLRGCILSGQQQQQLPLIADERKRRKARRQTWGGARAFRMSMSPTFGGFGSSMGLFHGKYMLGSPIEEETTSCASGRSSMESGENQCVVIPEASEEIPAKSSCRLKTLEEEGEGLSDAANSSSNGTPQAISASNVLIQDSQHQSGAMPSSDHIVDECGRSFRSDPVNTTAVPSRRVGFGTATYIPHSKEDAELMHNGVNASVLSDDAAMLQNAVNASSHASLLLGATALDSSNKLMTTSGPVDTNNGSRSLANVTYVTIGQNSQVSRTSLTEIGNEFMQLDNGVDDRLSDDIMKHTGTENSAVEYDKTPAKVNMLHGSIGESPSEEENAPAKNSLVDVSIDVTKYAGDVEMKTDTARAMSRDGRYDDGHILETSVIAFSTCRLSIDELREELEEERMAREKERLELVETIAQLKKRLLIREDRAHDLSKTSGRSMDPQLEEERETNNRLRNQVIGFQILFEGKKKYEEIKAINKQLEERLKLVESENELWGRRCDEADETERQLREEIVLFDCQKKKFCAEMESLKQQLEDMKKQLQLQQSNSIAEGLELQRLRDEKKELEKLVKKLQKEVLLRDKKVSALQCELRRVSSVRNPGDVELSPAHEEAASTISHDSHTPTATHSGRNPGIMPPLAPSKQKFGMSPGIRADQHDFENSPNSSEAPGECIQQ</sequence>
<keyword evidence="2 7" id="KW-0547">Nucleotide-binding</keyword>
<feature type="coiled-coil region" evidence="8">
    <location>
        <begin position="837"/>
        <end position="951"/>
    </location>
</feature>
<protein>
    <submittedName>
        <fullName evidence="12">Kinesin motor domain-containing protein</fullName>
    </submittedName>
</protein>
<evidence type="ECO:0000259" key="10">
    <source>
        <dbReference type="PROSITE" id="PS50067"/>
    </source>
</evidence>
<dbReference type="PROSITE" id="PS50067">
    <property type="entry name" value="KINESIN_MOTOR_2"/>
    <property type="match status" value="1"/>
</dbReference>
<evidence type="ECO:0000256" key="8">
    <source>
        <dbReference type="SAM" id="Coils"/>
    </source>
</evidence>
<dbReference type="Pfam" id="PF00225">
    <property type="entry name" value="Kinesin"/>
    <property type="match status" value="1"/>
</dbReference>
<reference evidence="12" key="1">
    <citation type="submission" date="2023-03" db="UniProtKB">
        <authorList>
            <consortium name="WormBaseParasite"/>
        </authorList>
    </citation>
    <scope>IDENTIFICATION</scope>
</reference>
<evidence type="ECO:0000256" key="9">
    <source>
        <dbReference type="SAM" id="MobiDB-lite"/>
    </source>
</evidence>
<feature type="compositionally biased region" description="Polar residues" evidence="9">
    <location>
        <begin position="1032"/>
        <end position="1046"/>
    </location>
</feature>
<keyword evidence="4 8" id="KW-0175">Coiled coil</keyword>
<proteinExistence type="inferred from homology"/>
<evidence type="ECO:0000256" key="3">
    <source>
        <dbReference type="ARBA" id="ARBA00022840"/>
    </source>
</evidence>
<dbReference type="SUPFAM" id="SSF52540">
    <property type="entry name" value="P-loop containing nucleoside triphosphate hydrolases"/>
    <property type="match status" value="1"/>
</dbReference>
<dbReference type="InterPro" id="IPR027417">
    <property type="entry name" value="P-loop_NTPase"/>
</dbReference>
<feature type="compositionally biased region" description="Polar residues" evidence="9">
    <location>
        <begin position="986"/>
        <end position="1001"/>
    </location>
</feature>
<dbReference type="PANTHER" id="PTHR47968">
    <property type="entry name" value="CENTROMERE PROTEIN E"/>
    <property type="match status" value="1"/>
</dbReference>
<keyword evidence="6" id="KW-0963">Cytoplasm</keyword>
<feature type="coiled-coil region" evidence="8">
    <location>
        <begin position="339"/>
        <end position="383"/>
    </location>
</feature>
<dbReference type="Gene3D" id="3.40.850.10">
    <property type="entry name" value="Kinesin motor domain"/>
    <property type="match status" value="1"/>
</dbReference>
<feature type="region of interest" description="Disordered" evidence="9">
    <location>
        <begin position="486"/>
        <end position="506"/>
    </location>
</feature>
<keyword evidence="11" id="KW-1185">Reference proteome</keyword>
<dbReference type="GO" id="GO:0007018">
    <property type="term" value="P:microtubule-based movement"/>
    <property type="evidence" value="ECO:0007669"/>
    <property type="project" value="InterPro"/>
</dbReference>
<dbReference type="InterPro" id="IPR001752">
    <property type="entry name" value="Kinesin_motor_dom"/>
</dbReference>
<evidence type="ECO:0000313" key="11">
    <source>
        <dbReference type="Proteomes" id="UP000036681"/>
    </source>
</evidence>
<evidence type="ECO:0000256" key="7">
    <source>
        <dbReference type="PROSITE-ProRule" id="PRU00283"/>
    </source>
</evidence>
<dbReference type="SMART" id="SM00129">
    <property type="entry name" value="KISc"/>
    <property type="match status" value="1"/>
</dbReference>
<organism evidence="11 12">
    <name type="scientific">Ascaris lumbricoides</name>
    <name type="common">Giant roundworm</name>
    <dbReference type="NCBI Taxonomy" id="6252"/>
    <lineage>
        <taxon>Eukaryota</taxon>
        <taxon>Metazoa</taxon>
        <taxon>Ecdysozoa</taxon>
        <taxon>Nematoda</taxon>
        <taxon>Chromadorea</taxon>
        <taxon>Rhabditida</taxon>
        <taxon>Spirurina</taxon>
        <taxon>Ascaridomorpha</taxon>
        <taxon>Ascaridoidea</taxon>
        <taxon>Ascarididae</taxon>
        <taxon>Ascaris</taxon>
    </lineage>
</organism>
<feature type="domain" description="Kinesin motor" evidence="10">
    <location>
        <begin position="12"/>
        <end position="324"/>
    </location>
</feature>
<name>A0A9J2PTU1_ASCLU</name>
<comment type="subcellular location">
    <subcellularLocation>
        <location evidence="1">Cytoplasm</location>
        <location evidence="1">Cytoskeleton</location>
    </subcellularLocation>
</comment>
<evidence type="ECO:0000256" key="2">
    <source>
        <dbReference type="ARBA" id="ARBA00022741"/>
    </source>
</evidence>
<evidence type="ECO:0000256" key="1">
    <source>
        <dbReference type="ARBA" id="ARBA00004245"/>
    </source>
</evidence>
<dbReference type="InterPro" id="IPR036961">
    <property type="entry name" value="Kinesin_motor_dom_sf"/>
</dbReference>
<dbReference type="AlphaFoldDB" id="A0A9J2PTU1"/>
<dbReference type="GO" id="GO:0008017">
    <property type="term" value="F:microtubule binding"/>
    <property type="evidence" value="ECO:0007669"/>
    <property type="project" value="InterPro"/>
</dbReference>
<keyword evidence="5 7" id="KW-0505">Motor protein</keyword>
<evidence type="ECO:0000256" key="4">
    <source>
        <dbReference type="ARBA" id="ARBA00023054"/>
    </source>
</evidence>
<dbReference type="GO" id="GO:0005874">
    <property type="term" value="C:microtubule"/>
    <property type="evidence" value="ECO:0007669"/>
    <property type="project" value="TreeGrafter"/>
</dbReference>
<dbReference type="GO" id="GO:0000278">
    <property type="term" value="P:mitotic cell cycle"/>
    <property type="evidence" value="ECO:0007669"/>
    <property type="project" value="TreeGrafter"/>
</dbReference>
<dbReference type="GO" id="GO:0003777">
    <property type="term" value="F:microtubule motor activity"/>
    <property type="evidence" value="ECO:0007669"/>
    <property type="project" value="InterPro"/>
</dbReference>